<evidence type="ECO:0000313" key="1">
    <source>
        <dbReference type="EMBL" id="KAG0425611.1"/>
    </source>
</evidence>
<sequence>MFYSVAKRTAWDRKTPEDGNALARSQCQTDKAIQGTKACGTRFRSQLSEKQFNATNPDDLHEACCTMDFLERCLHKASGEAGCREEVSALVHTLLQTAKDLLGDVYNTNCKYDCSAAAPGLHVPSAYLALPSCLLLLVYNLKWTLS</sequence>
<gene>
    <name evidence="1" type="ORF">HPB47_027243</name>
</gene>
<reference evidence="1 2" key="1">
    <citation type="journal article" date="2020" name="Cell">
        <title>Large-Scale Comparative Analyses of Tick Genomes Elucidate Their Genetic Diversity and Vector Capacities.</title>
        <authorList>
            <consortium name="Tick Genome and Microbiome Consortium (TIGMIC)"/>
            <person name="Jia N."/>
            <person name="Wang J."/>
            <person name="Shi W."/>
            <person name="Du L."/>
            <person name="Sun Y."/>
            <person name="Zhan W."/>
            <person name="Jiang J.F."/>
            <person name="Wang Q."/>
            <person name="Zhang B."/>
            <person name="Ji P."/>
            <person name="Bell-Sakyi L."/>
            <person name="Cui X.M."/>
            <person name="Yuan T.T."/>
            <person name="Jiang B.G."/>
            <person name="Yang W.F."/>
            <person name="Lam T.T."/>
            <person name="Chang Q.C."/>
            <person name="Ding S.J."/>
            <person name="Wang X.J."/>
            <person name="Zhu J.G."/>
            <person name="Ruan X.D."/>
            <person name="Zhao L."/>
            <person name="Wei J.T."/>
            <person name="Ye R.Z."/>
            <person name="Que T.C."/>
            <person name="Du C.H."/>
            <person name="Zhou Y.H."/>
            <person name="Cheng J.X."/>
            <person name="Dai P.F."/>
            <person name="Guo W.B."/>
            <person name="Han X.H."/>
            <person name="Huang E.J."/>
            <person name="Li L.F."/>
            <person name="Wei W."/>
            <person name="Gao Y.C."/>
            <person name="Liu J.Z."/>
            <person name="Shao H.Z."/>
            <person name="Wang X."/>
            <person name="Wang C.C."/>
            <person name="Yang T.C."/>
            <person name="Huo Q.B."/>
            <person name="Li W."/>
            <person name="Chen H.Y."/>
            <person name="Chen S.E."/>
            <person name="Zhou L.G."/>
            <person name="Ni X.B."/>
            <person name="Tian J.H."/>
            <person name="Sheng Y."/>
            <person name="Liu T."/>
            <person name="Pan Y.S."/>
            <person name="Xia L.Y."/>
            <person name="Li J."/>
            <person name="Zhao F."/>
            <person name="Cao W.C."/>
        </authorList>
    </citation>
    <scope>NUCLEOTIDE SEQUENCE [LARGE SCALE GENOMIC DNA]</scope>
    <source>
        <strain evidence="1">Iper-2018</strain>
    </source>
</reference>
<accession>A0AC60PY47</accession>
<evidence type="ECO:0000313" key="2">
    <source>
        <dbReference type="Proteomes" id="UP000805193"/>
    </source>
</evidence>
<organism evidence="1 2">
    <name type="scientific">Ixodes persulcatus</name>
    <name type="common">Taiga tick</name>
    <dbReference type="NCBI Taxonomy" id="34615"/>
    <lineage>
        <taxon>Eukaryota</taxon>
        <taxon>Metazoa</taxon>
        <taxon>Ecdysozoa</taxon>
        <taxon>Arthropoda</taxon>
        <taxon>Chelicerata</taxon>
        <taxon>Arachnida</taxon>
        <taxon>Acari</taxon>
        <taxon>Parasitiformes</taxon>
        <taxon>Ixodida</taxon>
        <taxon>Ixodoidea</taxon>
        <taxon>Ixodidae</taxon>
        <taxon>Ixodinae</taxon>
        <taxon>Ixodes</taxon>
    </lineage>
</organism>
<name>A0AC60PY47_IXOPE</name>
<keyword evidence="2" id="KW-1185">Reference proteome</keyword>
<dbReference type="Proteomes" id="UP000805193">
    <property type="component" value="Unassembled WGS sequence"/>
</dbReference>
<proteinExistence type="predicted"/>
<comment type="caution">
    <text evidence="1">The sequence shown here is derived from an EMBL/GenBank/DDBJ whole genome shotgun (WGS) entry which is preliminary data.</text>
</comment>
<dbReference type="EMBL" id="JABSTQ010009818">
    <property type="protein sequence ID" value="KAG0425611.1"/>
    <property type="molecule type" value="Genomic_DNA"/>
</dbReference>
<protein>
    <submittedName>
        <fullName evidence="1">Uncharacterized protein</fullName>
    </submittedName>
</protein>